<feature type="region of interest" description="Disordered" evidence="2">
    <location>
        <begin position="360"/>
        <end position="379"/>
    </location>
</feature>
<dbReference type="Gene3D" id="3.30.450.90">
    <property type="match status" value="1"/>
</dbReference>
<dbReference type="RefSeq" id="WP_107561481.1">
    <property type="nucleotide sequence ID" value="NZ_NVQC01000013.1"/>
</dbReference>
<organism evidence="4 5">
    <name type="scientific">Candidatus Methylomirabilis limnetica</name>
    <dbReference type="NCBI Taxonomy" id="2033718"/>
    <lineage>
        <taxon>Bacteria</taxon>
        <taxon>Candidatus Methylomirabilota</taxon>
        <taxon>Candidatus Methylomirabilia</taxon>
        <taxon>Candidatus Methylomirabilales</taxon>
        <taxon>Candidatus Methylomirabilaceae</taxon>
        <taxon>Candidatus Methylomirabilis</taxon>
    </lineage>
</organism>
<dbReference type="PROSITE" id="PS00662">
    <property type="entry name" value="T2SP_E"/>
    <property type="match status" value="1"/>
</dbReference>
<dbReference type="InterPro" id="IPR027417">
    <property type="entry name" value="P-loop_NTPase"/>
</dbReference>
<dbReference type="InterPro" id="IPR003593">
    <property type="entry name" value="AAA+_ATPase"/>
</dbReference>
<dbReference type="Pfam" id="PF00437">
    <property type="entry name" value="T2SSE"/>
    <property type="match status" value="1"/>
</dbReference>
<dbReference type="NCBIfam" id="TIGR01420">
    <property type="entry name" value="pilT_fam"/>
    <property type="match status" value="1"/>
</dbReference>
<dbReference type="GO" id="GO:0016887">
    <property type="term" value="F:ATP hydrolysis activity"/>
    <property type="evidence" value="ECO:0007669"/>
    <property type="project" value="InterPro"/>
</dbReference>
<comment type="caution">
    <text evidence="4">The sequence shown here is derived from an EMBL/GenBank/DDBJ whole genome shotgun (WGS) entry which is preliminary data.</text>
</comment>
<dbReference type="SMART" id="SM00382">
    <property type="entry name" value="AAA"/>
    <property type="match status" value="1"/>
</dbReference>
<dbReference type="Proteomes" id="UP000241436">
    <property type="component" value="Unassembled WGS sequence"/>
</dbReference>
<name>A0A2T4U031_9BACT</name>
<reference evidence="5" key="2">
    <citation type="journal article" date="2018" name="Environ. Microbiol.">
        <title>Bloom of a denitrifying methanotroph, 'Candidatus Methylomirabilis limnetica', in a deep stratified lake.</title>
        <authorList>
            <person name="Graf J.S."/>
            <person name="Mayr M.J."/>
            <person name="Marchant H.K."/>
            <person name="Tienken D."/>
            <person name="Hach P.F."/>
            <person name="Brand A."/>
            <person name="Schubert C.J."/>
            <person name="Kuypers M.M."/>
            <person name="Milucka J."/>
        </authorList>
    </citation>
    <scope>NUCLEOTIDE SEQUENCE [LARGE SCALE GENOMIC DNA]</scope>
    <source>
        <strain evidence="5">Zug</strain>
    </source>
</reference>
<evidence type="ECO:0000259" key="3">
    <source>
        <dbReference type="PROSITE" id="PS00662"/>
    </source>
</evidence>
<dbReference type="EMBL" id="NVQC01000013">
    <property type="protein sequence ID" value="PTL36727.1"/>
    <property type="molecule type" value="Genomic_DNA"/>
</dbReference>
<dbReference type="PANTHER" id="PTHR30486:SF12">
    <property type="entry name" value="TYPE IV PILUS ATPASE PILU"/>
    <property type="match status" value="1"/>
</dbReference>
<dbReference type="CDD" id="cd01131">
    <property type="entry name" value="PilT"/>
    <property type="match status" value="1"/>
</dbReference>
<dbReference type="SUPFAM" id="SSF52540">
    <property type="entry name" value="P-loop containing nucleoside triphosphate hydrolases"/>
    <property type="match status" value="1"/>
</dbReference>
<dbReference type="OrthoDB" id="9805147at2"/>
<dbReference type="AlphaFoldDB" id="A0A2T4U031"/>
<evidence type="ECO:0000256" key="1">
    <source>
        <dbReference type="ARBA" id="ARBA00006611"/>
    </source>
</evidence>
<dbReference type="GO" id="GO:0005524">
    <property type="term" value="F:ATP binding"/>
    <property type="evidence" value="ECO:0007669"/>
    <property type="project" value="InterPro"/>
</dbReference>
<evidence type="ECO:0000313" key="4">
    <source>
        <dbReference type="EMBL" id="PTL36727.1"/>
    </source>
</evidence>
<reference evidence="4 5" key="1">
    <citation type="submission" date="2017-09" db="EMBL/GenBank/DDBJ databases">
        <title>Bloom of a denitrifying methanotroph, Candidatus Methylomirabilis limnetica, in a deep stratified lake.</title>
        <authorList>
            <person name="Graf J.S."/>
            <person name="Marchant H.K."/>
            <person name="Tienken D."/>
            <person name="Hach P.F."/>
            <person name="Brand A."/>
            <person name="Schubert C.J."/>
            <person name="Kuypers M.M."/>
            <person name="Milucka J."/>
        </authorList>
    </citation>
    <scope>NUCLEOTIDE SEQUENCE [LARGE SCALE GENOMIC DNA]</scope>
    <source>
        <strain evidence="4 5">Zug</strain>
    </source>
</reference>
<evidence type="ECO:0000256" key="2">
    <source>
        <dbReference type="SAM" id="MobiDB-lite"/>
    </source>
</evidence>
<dbReference type="InterPro" id="IPR050921">
    <property type="entry name" value="T4SS_GSP_E_ATPase"/>
</dbReference>
<dbReference type="PANTHER" id="PTHR30486">
    <property type="entry name" value="TWITCHING MOTILITY PROTEIN PILT"/>
    <property type="match status" value="1"/>
</dbReference>
<evidence type="ECO:0000313" key="5">
    <source>
        <dbReference type="Proteomes" id="UP000241436"/>
    </source>
</evidence>
<feature type="domain" description="Bacterial type II secretion system protein E" evidence="3">
    <location>
        <begin position="196"/>
        <end position="210"/>
    </location>
</feature>
<protein>
    <submittedName>
        <fullName evidence="4">Type IV pili twitching motility protein PilT</fullName>
    </submittedName>
</protein>
<dbReference type="InterPro" id="IPR006321">
    <property type="entry name" value="PilT/PilU"/>
</dbReference>
<proteinExistence type="inferred from homology"/>
<dbReference type="InterPro" id="IPR001482">
    <property type="entry name" value="T2SS/T4SS_dom"/>
</dbReference>
<comment type="similarity">
    <text evidence="1">Belongs to the GSP E family.</text>
</comment>
<accession>A0A2T4U031</accession>
<keyword evidence="5" id="KW-1185">Reference proteome</keyword>
<gene>
    <name evidence="4" type="ORF">CLG94_03385</name>
</gene>
<sequence length="379" mass="42327">MPFDLHELLRLVVERRASDLHLKVGSPPVLRIDHQLVPVQDRPCLTQADLDTTVSLVTTEPQRQRFAQRRELDLSYSVARLGRFRTNLFQQRGMVGAVFRAIPLKIETIEALNLPPVIGKLAMEPRGMLLVTGTAGSGKSTTLAAMIGHINDNRTGHIVTIEDPIEFLHVDNRCLINQREVGIDTESFPDALRSALRQDPDVILVGEMRDHETISTAIVAAETGHLVVSTLHTIDAAETINRIIAIFPPYQQRQIRMQLSSLLRGVISMRLIPQADGKGRVPAVEIMVATSTIREYIADSEKTRKIPEAIAAGVSEYGMQTFDQSLMSLYRQSLVSYEEALQWSSNPNDFALKVRGIETSSDQPWTAEQKGGFRERKPH</sequence>
<dbReference type="Gene3D" id="3.40.50.300">
    <property type="entry name" value="P-loop containing nucleotide triphosphate hydrolases"/>
    <property type="match status" value="1"/>
</dbReference>